<keyword evidence="6" id="KW-1185">Reference proteome</keyword>
<dbReference type="GO" id="GO:0003714">
    <property type="term" value="F:transcription corepressor activity"/>
    <property type="evidence" value="ECO:0007669"/>
    <property type="project" value="InterPro"/>
</dbReference>
<dbReference type="AlphaFoldDB" id="A0AAW0QQK6"/>
<feature type="region of interest" description="Disordered" evidence="4">
    <location>
        <begin position="1"/>
        <end position="27"/>
    </location>
</feature>
<protein>
    <submittedName>
        <fullName evidence="5">Paired amphipathic helix protein Sin3b</fullName>
    </submittedName>
</protein>
<dbReference type="InterPro" id="IPR003822">
    <property type="entry name" value="PAH"/>
</dbReference>
<dbReference type="Pfam" id="PF02671">
    <property type="entry name" value="PAH"/>
    <property type="match status" value="1"/>
</dbReference>
<dbReference type="PROSITE" id="PS51477">
    <property type="entry name" value="PAH"/>
    <property type="match status" value="1"/>
</dbReference>
<dbReference type="Proteomes" id="UP001392437">
    <property type="component" value="Unassembled WGS sequence"/>
</dbReference>
<comment type="caution">
    <text evidence="5">The sequence shown here is derived from an EMBL/GenBank/DDBJ whole genome shotgun (WGS) entry which is preliminary data.</text>
</comment>
<comment type="subcellular location">
    <subcellularLocation>
        <location evidence="1 3">Nucleus</location>
    </subcellularLocation>
</comment>
<dbReference type="Gene3D" id="1.20.1160.11">
    <property type="entry name" value="Paired amphipathic helix"/>
    <property type="match status" value="1"/>
</dbReference>
<keyword evidence="2 3" id="KW-0539">Nucleus</keyword>
<dbReference type="GO" id="GO:0005634">
    <property type="term" value="C:nucleus"/>
    <property type="evidence" value="ECO:0007669"/>
    <property type="project" value="UniProtKB-SubCell"/>
</dbReference>
<reference evidence="5 6" key="1">
    <citation type="submission" date="2023-01" db="EMBL/GenBank/DDBJ databases">
        <title>Analysis of 21 Apiospora genomes using comparative genomics revels a genus with tremendous synthesis potential of carbohydrate active enzymes and secondary metabolites.</title>
        <authorList>
            <person name="Sorensen T."/>
        </authorList>
    </citation>
    <scope>NUCLEOTIDE SEQUENCE [LARGE SCALE GENOMIC DNA]</scope>
    <source>
        <strain evidence="5 6">CBS 117206</strain>
    </source>
</reference>
<dbReference type="SUPFAM" id="SSF47762">
    <property type="entry name" value="PAH2 domain"/>
    <property type="match status" value="1"/>
</dbReference>
<evidence type="ECO:0000313" key="5">
    <source>
        <dbReference type="EMBL" id="KAK8101479.1"/>
    </source>
</evidence>
<evidence type="ECO:0000256" key="4">
    <source>
        <dbReference type="SAM" id="MobiDB-lite"/>
    </source>
</evidence>
<name>A0AAW0QQK6_9PEZI</name>
<dbReference type="InterPro" id="IPR039774">
    <property type="entry name" value="Sin3-like"/>
</dbReference>
<gene>
    <name evidence="5" type="ORF">PG999_011853</name>
</gene>
<evidence type="ECO:0000256" key="1">
    <source>
        <dbReference type="ARBA" id="ARBA00004123"/>
    </source>
</evidence>
<sequence length="119" mass="13290">MSGHDHTQPPTQANPPTPSGQSNNPMGAFLTNAFSYIEQVKVEFVDRPEKYSQFLDIVKEYRELHTQDPTTLTCIYRVVVLFHGHPQLILGYNAFLPCGYSLELEDENTVIINAPGPAA</sequence>
<evidence type="ECO:0000256" key="3">
    <source>
        <dbReference type="PROSITE-ProRule" id="PRU00810"/>
    </source>
</evidence>
<evidence type="ECO:0000256" key="2">
    <source>
        <dbReference type="ARBA" id="ARBA00023242"/>
    </source>
</evidence>
<dbReference type="InterPro" id="IPR036600">
    <property type="entry name" value="PAH_sf"/>
</dbReference>
<dbReference type="FunFam" id="1.20.1160.11:FF:000001">
    <property type="entry name" value="Paired amphipathic helix protein Sin3"/>
    <property type="match status" value="1"/>
</dbReference>
<organism evidence="5 6">
    <name type="scientific">Apiospora kogelbergensis</name>
    <dbReference type="NCBI Taxonomy" id="1337665"/>
    <lineage>
        <taxon>Eukaryota</taxon>
        <taxon>Fungi</taxon>
        <taxon>Dikarya</taxon>
        <taxon>Ascomycota</taxon>
        <taxon>Pezizomycotina</taxon>
        <taxon>Sordariomycetes</taxon>
        <taxon>Xylariomycetidae</taxon>
        <taxon>Amphisphaeriales</taxon>
        <taxon>Apiosporaceae</taxon>
        <taxon>Apiospora</taxon>
    </lineage>
</organism>
<dbReference type="PANTHER" id="PTHR12346">
    <property type="entry name" value="SIN3B-RELATED"/>
    <property type="match status" value="1"/>
</dbReference>
<proteinExistence type="predicted"/>
<dbReference type="EMBL" id="JAQQWP010000009">
    <property type="protein sequence ID" value="KAK8101479.1"/>
    <property type="molecule type" value="Genomic_DNA"/>
</dbReference>
<evidence type="ECO:0000313" key="6">
    <source>
        <dbReference type="Proteomes" id="UP001392437"/>
    </source>
</evidence>
<accession>A0AAW0QQK6</accession>